<evidence type="ECO:0000256" key="3">
    <source>
        <dbReference type="ARBA" id="ARBA00022989"/>
    </source>
</evidence>
<dbReference type="OrthoDB" id="9809773at2"/>
<keyword evidence="7" id="KW-1185">Reference proteome</keyword>
<dbReference type="PANTHER" id="PTHR12714:SF9">
    <property type="entry name" value="PROTEIN-S-ISOPRENYLCYSTEINE O-METHYLTRANSFERASE"/>
    <property type="match status" value="1"/>
</dbReference>
<keyword evidence="3 5" id="KW-1133">Transmembrane helix</keyword>
<evidence type="ECO:0000313" key="6">
    <source>
        <dbReference type="EMBL" id="AFN75072.1"/>
    </source>
</evidence>
<protein>
    <submittedName>
        <fullName evidence="6">S-isoprenylcysteine methyltransferase-like protein</fullName>
    </submittedName>
</protein>
<evidence type="ECO:0000256" key="5">
    <source>
        <dbReference type="SAM" id="Phobius"/>
    </source>
</evidence>
<proteinExistence type="predicted"/>
<gene>
    <name evidence="6" type="ordered locus">MROS_1839</name>
</gene>
<comment type="subcellular location">
    <subcellularLocation>
        <location evidence="1">Endomembrane system</location>
        <topology evidence="1">Multi-pass membrane protein</topology>
    </subcellularLocation>
</comment>
<feature type="transmembrane region" description="Helical" evidence="5">
    <location>
        <begin position="20"/>
        <end position="43"/>
    </location>
</feature>
<keyword evidence="2 5" id="KW-0812">Transmembrane</keyword>
<dbReference type="eggNOG" id="COG2020">
    <property type="taxonomic scope" value="Bacteria"/>
</dbReference>
<dbReference type="InterPro" id="IPR007318">
    <property type="entry name" value="Phopholipid_MeTrfase"/>
</dbReference>
<dbReference type="GO" id="GO:0012505">
    <property type="term" value="C:endomembrane system"/>
    <property type="evidence" value="ECO:0007669"/>
    <property type="project" value="UniProtKB-SubCell"/>
</dbReference>
<sequence length="194" mass="22056">MSNFATKIFKYRSYTPLPFLLLMLIFQEATPASLIVGFIIVLVGEFFRLWGVSYAGSETRTTGGVGGTYLVVSGAFAHVRNPLYFGNLLIYTGIGVMSMALYPYLLVAALAFFIWQYRVIIKEEENYLRNKFGQSYEDYCNEVPRWIPTFSKYKNPGLPQPEFNLKAGLKSERRTLQAISVTVLLLIILYLVTN</sequence>
<dbReference type="EMBL" id="CP003557">
    <property type="protein sequence ID" value="AFN75072.1"/>
    <property type="molecule type" value="Genomic_DNA"/>
</dbReference>
<dbReference type="Gene3D" id="1.20.120.1630">
    <property type="match status" value="1"/>
</dbReference>
<dbReference type="PROSITE" id="PS50244">
    <property type="entry name" value="S5A_REDUCTASE"/>
    <property type="match status" value="1"/>
</dbReference>
<dbReference type="PANTHER" id="PTHR12714">
    <property type="entry name" value="PROTEIN-S ISOPRENYLCYSTEINE O-METHYLTRANSFERASE"/>
    <property type="match status" value="1"/>
</dbReference>
<accession>I6YWX1</accession>
<feature type="transmembrane region" description="Helical" evidence="5">
    <location>
        <begin position="88"/>
        <end position="115"/>
    </location>
</feature>
<evidence type="ECO:0000256" key="1">
    <source>
        <dbReference type="ARBA" id="ARBA00004127"/>
    </source>
</evidence>
<keyword evidence="6" id="KW-0808">Transferase</keyword>
<dbReference type="GO" id="GO:0008168">
    <property type="term" value="F:methyltransferase activity"/>
    <property type="evidence" value="ECO:0007669"/>
    <property type="project" value="UniProtKB-KW"/>
</dbReference>
<dbReference type="Pfam" id="PF04191">
    <property type="entry name" value="PEMT"/>
    <property type="match status" value="1"/>
</dbReference>
<evidence type="ECO:0000313" key="7">
    <source>
        <dbReference type="Proteomes" id="UP000009011"/>
    </source>
</evidence>
<keyword evidence="6" id="KW-0489">Methyltransferase</keyword>
<evidence type="ECO:0000256" key="2">
    <source>
        <dbReference type="ARBA" id="ARBA00022692"/>
    </source>
</evidence>
<dbReference type="HOGENOM" id="CLU_097928_1_0_10"/>
<dbReference type="GO" id="GO:0032259">
    <property type="term" value="P:methylation"/>
    <property type="evidence" value="ECO:0007669"/>
    <property type="project" value="UniProtKB-KW"/>
</dbReference>
<dbReference type="RefSeq" id="WP_014856504.1">
    <property type="nucleotide sequence ID" value="NC_018178.1"/>
</dbReference>
<feature type="transmembrane region" description="Helical" evidence="5">
    <location>
        <begin position="175"/>
        <end position="193"/>
    </location>
</feature>
<dbReference type="AlphaFoldDB" id="I6YWX1"/>
<dbReference type="STRING" id="1191523.MROS_1839"/>
<evidence type="ECO:0000256" key="4">
    <source>
        <dbReference type="ARBA" id="ARBA00023136"/>
    </source>
</evidence>
<organism evidence="6 7">
    <name type="scientific">Melioribacter roseus (strain DSM 23840 / JCM 17771 / VKM B-2668 / P3M-2)</name>
    <dbReference type="NCBI Taxonomy" id="1191523"/>
    <lineage>
        <taxon>Bacteria</taxon>
        <taxon>Pseudomonadati</taxon>
        <taxon>Ignavibacteriota</taxon>
        <taxon>Ignavibacteria</taxon>
        <taxon>Ignavibacteriales</taxon>
        <taxon>Melioribacteraceae</taxon>
        <taxon>Melioribacter</taxon>
    </lineage>
</organism>
<name>I6YWX1_MELRP</name>
<reference evidence="6 7" key="1">
    <citation type="journal article" date="2013" name="PLoS ONE">
        <title>Genomic analysis of Melioribacter roseus, facultatively anaerobic organotrophic bacterium representing a novel deep lineage within Bacteriodetes/Chlorobi group.</title>
        <authorList>
            <person name="Kadnikov V.V."/>
            <person name="Mardanov A.V."/>
            <person name="Podosokorskaya O.A."/>
            <person name="Gavrilov S.N."/>
            <person name="Kublanov I.V."/>
            <person name="Beletsky A.V."/>
            <person name="Bonch-Osmolovskaya E.A."/>
            <person name="Ravin N.V."/>
        </authorList>
    </citation>
    <scope>NUCLEOTIDE SEQUENCE [LARGE SCALE GENOMIC DNA]</scope>
    <source>
        <strain evidence="7">JCM 17771 / P3M-2</strain>
    </source>
</reference>
<dbReference type="Proteomes" id="UP000009011">
    <property type="component" value="Chromosome"/>
</dbReference>
<keyword evidence="4 5" id="KW-0472">Membrane</keyword>
<dbReference type="KEGG" id="mro:MROS_1839"/>